<evidence type="ECO:0000256" key="1">
    <source>
        <dbReference type="SAM" id="SignalP"/>
    </source>
</evidence>
<evidence type="ECO:0000259" key="2">
    <source>
        <dbReference type="Pfam" id="PF01345"/>
    </source>
</evidence>
<dbReference type="NCBIfam" id="TIGR04174">
    <property type="entry name" value="IPTL_CTERM"/>
    <property type="match status" value="1"/>
</dbReference>
<gene>
    <name evidence="4" type="ORF">HNP33_004195</name>
</gene>
<dbReference type="InterPro" id="IPR047589">
    <property type="entry name" value="DUF11_rpt"/>
</dbReference>
<organism evidence="4 5">
    <name type="scientific">Comamonas odontotermitis</name>
    <dbReference type="NCBI Taxonomy" id="379895"/>
    <lineage>
        <taxon>Bacteria</taxon>
        <taxon>Pseudomonadati</taxon>
        <taxon>Pseudomonadota</taxon>
        <taxon>Betaproteobacteria</taxon>
        <taxon>Burkholderiales</taxon>
        <taxon>Comamonadaceae</taxon>
        <taxon>Comamonas</taxon>
    </lineage>
</organism>
<dbReference type="PANTHER" id="PTHR34819">
    <property type="entry name" value="LARGE CYSTEINE-RICH PERIPLASMIC PROTEIN OMCB"/>
    <property type="match status" value="1"/>
</dbReference>
<dbReference type="EMBL" id="JACHKZ010000052">
    <property type="protein sequence ID" value="MBB6580069.1"/>
    <property type="molecule type" value="Genomic_DNA"/>
</dbReference>
<comment type="caution">
    <text evidence="4">The sequence shown here is derived from an EMBL/GenBank/DDBJ whole genome shotgun (WGS) entry which is preliminary data.</text>
</comment>
<dbReference type="RefSeq" id="WP_184711720.1">
    <property type="nucleotide sequence ID" value="NZ_JACHKZ010000052.1"/>
</dbReference>
<feature type="domain" description="IPTL-CTERM protein sorting" evidence="3">
    <location>
        <begin position="483"/>
        <end position="509"/>
    </location>
</feature>
<dbReference type="PANTHER" id="PTHR34819:SF3">
    <property type="entry name" value="CELL SURFACE PROTEIN"/>
    <property type="match status" value="1"/>
</dbReference>
<dbReference type="InterPro" id="IPR001434">
    <property type="entry name" value="OmcB-like_DUF11"/>
</dbReference>
<protein>
    <submittedName>
        <fullName evidence="4">Repeat protein (TIGR01451 family)</fullName>
    </submittedName>
</protein>
<dbReference type="InterPro" id="IPR051172">
    <property type="entry name" value="Chlamydia_OmcB"/>
</dbReference>
<evidence type="ECO:0000313" key="4">
    <source>
        <dbReference type="EMBL" id="MBB6580069.1"/>
    </source>
</evidence>
<evidence type="ECO:0000313" key="5">
    <source>
        <dbReference type="Proteomes" id="UP000562492"/>
    </source>
</evidence>
<feature type="signal peptide" evidence="1">
    <location>
        <begin position="1"/>
        <end position="24"/>
    </location>
</feature>
<reference evidence="4 5" key="1">
    <citation type="submission" date="2020-08" db="EMBL/GenBank/DDBJ databases">
        <title>Functional genomics of gut bacteria from endangered species of beetles.</title>
        <authorList>
            <person name="Carlos-Shanley C."/>
        </authorList>
    </citation>
    <scope>NUCLEOTIDE SEQUENCE [LARGE SCALE GENOMIC DNA]</scope>
    <source>
        <strain evidence="4 5">S00124</strain>
    </source>
</reference>
<dbReference type="Proteomes" id="UP000562492">
    <property type="component" value="Unassembled WGS sequence"/>
</dbReference>
<dbReference type="NCBIfam" id="TIGR01451">
    <property type="entry name" value="B_ant_repeat"/>
    <property type="match status" value="2"/>
</dbReference>
<feature type="chain" id="PRO_5046860424" evidence="1">
    <location>
        <begin position="25"/>
        <end position="511"/>
    </location>
</feature>
<feature type="domain" description="DUF11" evidence="2">
    <location>
        <begin position="359"/>
        <end position="469"/>
    </location>
</feature>
<feature type="domain" description="DUF11" evidence="2">
    <location>
        <begin position="229"/>
        <end position="328"/>
    </location>
</feature>
<dbReference type="Pfam" id="PF18203">
    <property type="entry name" value="IPTL-CTERM"/>
    <property type="match status" value="1"/>
</dbReference>
<name>A0ABR6RLP2_9BURK</name>
<dbReference type="Pfam" id="PF01345">
    <property type="entry name" value="DUF11"/>
    <property type="match status" value="2"/>
</dbReference>
<keyword evidence="1" id="KW-0732">Signal</keyword>
<proteinExistence type="predicted"/>
<evidence type="ECO:0000259" key="3">
    <source>
        <dbReference type="Pfam" id="PF18203"/>
    </source>
</evidence>
<dbReference type="InterPro" id="IPR026442">
    <property type="entry name" value="IPTL_CTERM"/>
</dbReference>
<accession>A0ABR6RLP2</accession>
<keyword evidence="5" id="KW-1185">Reference proteome</keyword>
<sequence length="511" mass="52318">MKFKKISYLSISAFAFLLSGMSAAQTIPTITCKSSPLSFNTGYDQDAGQLLANGSQDQQWWVSSTQSDPSGSIGPGSTATWKPTSVPYAANISPAWVSATTLGNETNWVSPDPTGVTYTRPPYSYPYTPAVTNYYRMQFNLSPEVPPSALKLNMDYNNDDAMLGVFINNSFQTLPAAGFGAGSAATAQLNGPWVTGLNTVIFSMADYGWSSGLLAHIRSGASPCSESPLEITKSVSKPIFVPGEVAAYTITVSNLGTLDVTGATLADPSPSGLLNGSWTCSTSGGATCPAALGSAPIGFDLVAGGQLIFTLSGTVAESGSLTNTATIAPGTGGVCAASTGCSATATASINPVPNLAPTWTIAPTSLAIGQTTQYQVTVTNKGGLGSTDGQLTITLPAGMVFTPAQTAPANCSISAASMVCTLSALTALGGTTSVSFNAQANAVFSAQNMTAQVSQVTGELVLSDNVASTPVASFAAPIKTAEPVPSLQEWGLVTLSFILAMLGVYRNRRQS</sequence>